<comment type="caution">
    <text evidence="1">The sequence shown here is derived from an EMBL/GenBank/DDBJ whole genome shotgun (WGS) entry which is preliminary data.</text>
</comment>
<organism evidence="1 2">
    <name type="scientific">Larkinella arboricola</name>
    <dbReference type="NCBI Taxonomy" id="643671"/>
    <lineage>
        <taxon>Bacteria</taxon>
        <taxon>Pseudomonadati</taxon>
        <taxon>Bacteroidota</taxon>
        <taxon>Cytophagia</taxon>
        <taxon>Cytophagales</taxon>
        <taxon>Spirosomataceae</taxon>
        <taxon>Larkinella</taxon>
    </lineage>
</organism>
<evidence type="ECO:0000313" key="2">
    <source>
        <dbReference type="Proteomes" id="UP000248790"/>
    </source>
</evidence>
<evidence type="ECO:0000313" key="1">
    <source>
        <dbReference type="EMBL" id="RAJ93070.1"/>
    </source>
</evidence>
<gene>
    <name evidence="1" type="ORF">LX87_04582</name>
</gene>
<protein>
    <recommendedName>
        <fullName evidence="3">BNR repeat protein</fullName>
    </recommendedName>
</protein>
<dbReference type="SUPFAM" id="SSF50939">
    <property type="entry name" value="Sialidases"/>
    <property type="match status" value="1"/>
</dbReference>
<dbReference type="RefSeq" id="WP_111630605.1">
    <property type="nucleotide sequence ID" value="NZ_QLMC01000006.1"/>
</dbReference>
<dbReference type="EMBL" id="QLMC01000006">
    <property type="protein sequence ID" value="RAJ93070.1"/>
    <property type="molecule type" value="Genomic_DNA"/>
</dbReference>
<sequence>MDGFLTYFTRLKIPGPDVVRHIRRFWLASRRVGNVGEVLSFIMREVTQRLYPYQVRNRSIRFTDHTCLSITSATADVLTSTFLTENGLCFRAVGIDWKFCLPTSDGLWWGSRYTHPNALYRSDDQSQSAVLMYEFSHPITSLFISRQNVLFVCSNGIVYKGDQPGIFFKPVLQLSSPMSYFLFNNGMTELPDGTLIIGEYSSDQQGQSWQNLAYLYYSTDGGRSWEISDFFIRQGVNKRIYLVKYSSLLKAVLLTDGDHKKQLWMNPALGDFKAKTGYQKTGWCLLTPYHHQTGGYRSMAETGEGVLLGSDYPGGTNFIVKTADGKRFEKLVLPDPYRRSPVINIMGRQSAGGPEIWAASYSCLSDQARSLLMCTQDGGKSWVRVIDVDGTKHEVRLVSSSPDLYIAVTELGSDGSNHQHRVYKLESINPHRQR</sequence>
<name>A0A327WVD2_LARAB</name>
<dbReference type="OrthoDB" id="1274791at2"/>
<keyword evidence="2" id="KW-1185">Reference proteome</keyword>
<accession>A0A327WVD2</accession>
<dbReference type="Proteomes" id="UP000248790">
    <property type="component" value="Unassembled WGS sequence"/>
</dbReference>
<dbReference type="SUPFAM" id="SSF110296">
    <property type="entry name" value="Oligoxyloglucan reducing end-specific cellobiohydrolase"/>
    <property type="match status" value="1"/>
</dbReference>
<dbReference type="AlphaFoldDB" id="A0A327WVD2"/>
<reference evidence="1 2" key="1">
    <citation type="submission" date="2018-06" db="EMBL/GenBank/DDBJ databases">
        <title>Genomic Encyclopedia of Archaeal and Bacterial Type Strains, Phase II (KMG-II): from individual species to whole genera.</title>
        <authorList>
            <person name="Goeker M."/>
        </authorList>
    </citation>
    <scope>NUCLEOTIDE SEQUENCE [LARGE SCALE GENOMIC DNA]</scope>
    <source>
        <strain evidence="1 2">DSM 21851</strain>
    </source>
</reference>
<dbReference type="CDD" id="cd15482">
    <property type="entry name" value="Sialidase_non-viral"/>
    <property type="match status" value="1"/>
</dbReference>
<evidence type="ECO:0008006" key="3">
    <source>
        <dbReference type="Google" id="ProtNLM"/>
    </source>
</evidence>
<proteinExistence type="predicted"/>
<dbReference type="InterPro" id="IPR036278">
    <property type="entry name" value="Sialidase_sf"/>
</dbReference>